<dbReference type="EMBL" id="VGLS01000201">
    <property type="protein sequence ID" value="MBM3223797.1"/>
    <property type="molecule type" value="Genomic_DNA"/>
</dbReference>
<organism evidence="9 10">
    <name type="scientific">Tectimicrobiota bacterium</name>
    <dbReference type="NCBI Taxonomy" id="2528274"/>
    <lineage>
        <taxon>Bacteria</taxon>
        <taxon>Pseudomonadati</taxon>
        <taxon>Nitrospinota/Tectimicrobiota group</taxon>
        <taxon>Candidatus Tectimicrobiota</taxon>
    </lineage>
</organism>
<feature type="transmembrane region" description="Helical" evidence="8">
    <location>
        <begin position="270"/>
        <end position="292"/>
    </location>
</feature>
<evidence type="ECO:0000313" key="10">
    <source>
        <dbReference type="Proteomes" id="UP000712673"/>
    </source>
</evidence>
<evidence type="ECO:0000256" key="4">
    <source>
        <dbReference type="ARBA" id="ARBA00022679"/>
    </source>
</evidence>
<dbReference type="AlphaFoldDB" id="A0A938B0I4"/>
<dbReference type="GO" id="GO:0005886">
    <property type="term" value="C:plasma membrane"/>
    <property type="evidence" value="ECO:0007669"/>
    <property type="project" value="UniProtKB-SubCell"/>
</dbReference>
<feature type="transmembrane region" description="Helical" evidence="8">
    <location>
        <begin position="97"/>
        <end position="119"/>
    </location>
</feature>
<keyword evidence="7 8" id="KW-0472">Membrane</keyword>
<reference evidence="9" key="1">
    <citation type="submission" date="2019-03" db="EMBL/GenBank/DDBJ databases">
        <title>Lake Tanganyika Metagenome-Assembled Genomes (MAGs).</title>
        <authorList>
            <person name="Tran P."/>
        </authorList>
    </citation>
    <scope>NUCLEOTIDE SEQUENCE</scope>
    <source>
        <strain evidence="9">K_DeepCast_65m_m2_066</strain>
    </source>
</reference>
<evidence type="ECO:0000313" key="9">
    <source>
        <dbReference type="EMBL" id="MBM3223797.1"/>
    </source>
</evidence>
<feature type="transmembrane region" description="Helical" evidence="8">
    <location>
        <begin position="219"/>
        <end position="239"/>
    </location>
</feature>
<dbReference type="GO" id="GO:0016763">
    <property type="term" value="F:pentosyltransferase activity"/>
    <property type="evidence" value="ECO:0007669"/>
    <property type="project" value="TreeGrafter"/>
</dbReference>
<proteinExistence type="predicted"/>
<evidence type="ECO:0000256" key="2">
    <source>
        <dbReference type="ARBA" id="ARBA00022475"/>
    </source>
</evidence>
<evidence type="ECO:0008006" key="11">
    <source>
        <dbReference type="Google" id="ProtNLM"/>
    </source>
</evidence>
<evidence type="ECO:0000256" key="8">
    <source>
        <dbReference type="SAM" id="Phobius"/>
    </source>
</evidence>
<evidence type="ECO:0000256" key="6">
    <source>
        <dbReference type="ARBA" id="ARBA00022989"/>
    </source>
</evidence>
<keyword evidence="4" id="KW-0808">Transferase</keyword>
<dbReference type="PANTHER" id="PTHR33908">
    <property type="entry name" value="MANNOSYLTRANSFERASE YKCB-RELATED"/>
    <property type="match status" value="1"/>
</dbReference>
<evidence type="ECO:0000256" key="3">
    <source>
        <dbReference type="ARBA" id="ARBA00022676"/>
    </source>
</evidence>
<keyword evidence="3" id="KW-0328">Glycosyltransferase</keyword>
<evidence type="ECO:0000256" key="1">
    <source>
        <dbReference type="ARBA" id="ARBA00004651"/>
    </source>
</evidence>
<keyword evidence="2" id="KW-1003">Cell membrane</keyword>
<keyword evidence="5 8" id="KW-0812">Transmembrane</keyword>
<dbReference type="PANTHER" id="PTHR33908:SF11">
    <property type="entry name" value="MEMBRANE PROTEIN"/>
    <property type="match status" value="1"/>
</dbReference>
<feature type="transmembrane region" description="Helical" evidence="8">
    <location>
        <begin position="365"/>
        <end position="386"/>
    </location>
</feature>
<dbReference type="GO" id="GO:0009103">
    <property type="term" value="P:lipopolysaccharide biosynthetic process"/>
    <property type="evidence" value="ECO:0007669"/>
    <property type="project" value="UniProtKB-ARBA"/>
</dbReference>
<feature type="transmembrane region" description="Helical" evidence="8">
    <location>
        <begin position="12"/>
        <end position="33"/>
    </location>
</feature>
<feature type="transmembrane region" description="Helical" evidence="8">
    <location>
        <begin position="304"/>
        <end position="324"/>
    </location>
</feature>
<gene>
    <name evidence="9" type="ORF">FJZ47_08365</name>
</gene>
<comment type="caution">
    <text evidence="9">The sequence shown here is derived from an EMBL/GenBank/DDBJ whole genome shotgun (WGS) entry which is preliminary data.</text>
</comment>
<name>A0A938B0I4_UNCTE</name>
<dbReference type="Proteomes" id="UP000712673">
    <property type="component" value="Unassembled WGS sequence"/>
</dbReference>
<feature type="transmembrane region" description="Helical" evidence="8">
    <location>
        <begin position="331"/>
        <end position="353"/>
    </location>
</feature>
<keyword evidence="6 8" id="KW-1133">Transmembrane helix</keyword>
<dbReference type="InterPro" id="IPR050297">
    <property type="entry name" value="LipidA_mod_glycosyltrf_83"/>
</dbReference>
<feature type="transmembrane region" description="Helical" evidence="8">
    <location>
        <begin position="179"/>
        <end position="199"/>
    </location>
</feature>
<evidence type="ECO:0000256" key="7">
    <source>
        <dbReference type="ARBA" id="ARBA00023136"/>
    </source>
</evidence>
<protein>
    <recommendedName>
        <fullName evidence="11">Glycosyltransferase RgtA/B/C/D-like domain-containing protein</fullName>
    </recommendedName>
</protein>
<comment type="subcellular location">
    <subcellularLocation>
        <location evidence="1">Cell membrane</location>
        <topology evidence="1">Multi-pass membrane protein</topology>
    </subcellularLocation>
</comment>
<feature type="transmembrane region" description="Helical" evidence="8">
    <location>
        <begin position="126"/>
        <end position="144"/>
    </location>
</feature>
<sequence length="454" mass="50202">MRTSLDHPDVTSRSALALLTLALYGLLVLPRLLSYGMFVDGVTYASLARNLAEGYGSFWQPRYTETVYPMFYEHPPLGFWLQSWAYWLWGDAWYVEALWGMLVGLLLLGSLAGLWRALVPQGMAGAWFPLLLVVLTPMTSWALANNMLETSMTLWIVLAVWLCVRSLQSPSPWCTTGYAILAGGSICAALLVKGPAALFPLVTPGIVPLEATSHLQKRALVLLILVATVVMVLLLLSVVQPAAVTFFTQYLQHQVLASVSGARETSGSRWLLLAVISREVLVPGLAATTLMVLMRRHLSVSRAAWRLCCLFLGLALAGSLPLLISAKQKRWYALPSLPFYALAIAALCHAPALHYERLLHVSRAWRRRVIMMAVGVLLVAGLWMGLEWQALRRDADFHADFSVQPCRMAARQVISVYPSTLATQWSLVANMQRTCKASLSGELGQPYLLTTREH</sequence>
<feature type="non-terminal residue" evidence="9">
    <location>
        <position position="454"/>
    </location>
</feature>
<feature type="transmembrane region" description="Helical" evidence="8">
    <location>
        <begin position="150"/>
        <end position="167"/>
    </location>
</feature>
<evidence type="ECO:0000256" key="5">
    <source>
        <dbReference type="ARBA" id="ARBA00022692"/>
    </source>
</evidence>
<accession>A0A938B0I4</accession>